<sequence length="265" mass="29407">MTPDELLDVFHHRIRLPDADTIPGWKTEHVGPVHRSYLDGPGGGGFVETPRGLGADPDAVIAGEIAFFRERGLSFEWKIYAYDEPADLGERLIAAGFVPEDPETLILGEVDRILQRPSALPSKVLLRDVDEQADFHRIAVLMDALWHNGLERIEERLSAEARMFPDRLVVSLIEEALKAPDGPALTAAWIRFHPGTGFASLWGGGTLPEWRRQGLYSAILVHRAKIASERGYAFLRVDASEDSRPILQKLGLHAVTTTTPYAFTI</sequence>
<evidence type="ECO:0000313" key="2">
    <source>
        <dbReference type="EMBL" id="QNE16647.1"/>
    </source>
</evidence>
<keyword evidence="2" id="KW-0808">Transferase</keyword>
<dbReference type="GO" id="GO:0016747">
    <property type="term" value="F:acyltransferase activity, transferring groups other than amino-acyl groups"/>
    <property type="evidence" value="ECO:0007669"/>
    <property type="project" value="InterPro"/>
</dbReference>
<reference evidence="3" key="1">
    <citation type="submission" date="2019-09" db="EMBL/GenBank/DDBJ databases">
        <title>Antimicrobial potential of Antarctic Bacteria.</title>
        <authorList>
            <person name="Benaud N."/>
            <person name="Edwards R.J."/>
            <person name="Ferrari B.C."/>
        </authorList>
    </citation>
    <scope>NUCLEOTIDE SEQUENCE [LARGE SCALE GENOMIC DNA]</scope>
    <source>
        <strain evidence="3">SPB151</strain>
    </source>
</reference>
<feature type="domain" description="N-acetyltransferase" evidence="1">
    <location>
        <begin position="124"/>
        <end position="265"/>
    </location>
</feature>
<dbReference type="Proteomes" id="UP000515563">
    <property type="component" value="Chromosome"/>
</dbReference>
<accession>A0A7G6WRN2</accession>
<gene>
    <name evidence="2" type="ORF">F1D05_00465</name>
</gene>
<evidence type="ECO:0000313" key="3">
    <source>
        <dbReference type="Proteomes" id="UP000515563"/>
    </source>
</evidence>
<dbReference type="InterPro" id="IPR016181">
    <property type="entry name" value="Acyl_CoA_acyltransferase"/>
</dbReference>
<dbReference type="InterPro" id="IPR000182">
    <property type="entry name" value="GNAT_dom"/>
</dbReference>
<dbReference type="EMBL" id="CP043661">
    <property type="protein sequence ID" value="QNE16647.1"/>
    <property type="molecule type" value="Genomic_DNA"/>
</dbReference>
<organism evidence="2 3">
    <name type="scientific">Kribbella qitaiheensis</name>
    <dbReference type="NCBI Taxonomy" id="1544730"/>
    <lineage>
        <taxon>Bacteria</taxon>
        <taxon>Bacillati</taxon>
        <taxon>Actinomycetota</taxon>
        <taxon>Actinomycetes</taxon>
        <taxon>Propionibacteriales</taxon>
        <taxon>Kribbellaceae</taxon>
        <taxon>Kribbella</taxon>
    </lineage>
</organism>
<name>A0A7G6WRN2_9ACTN</name>
<protein>
    <submittedName>
        <fullName evidence="2">GNAT family N-acetyltransferase</fullName>
    </submittedName>
</protein>
<dbReference type="PROSITE" id="PS51186">
    <property type="entry name" value="GNAT"/>
    <property type="match status" value="1"/>
</dbReference>
<proteinExistence type="predicted"/>
<dbReference type="KEGG" id="kqi:F1D05_00465"/>
<dbReference type="Gene3D" id="3.40.630.30">
    <property type="match status" value="1"/>
</dbReference>
<dbReference type="AlphaFoldDB" id="A0A7G6WRN2"/>
<evidence type="ECO:0000259" key="1">
    <source>
        <dbReference type="PROSITE" id="PS51186"/>
    </source>
</evidence>
<dbReference type="CDD" id="cd04301">
    <property type="entry name" value="NAT_SF"/>
    <property type="match status" value="1"/>
</dbReference>
<dbReference type="RefSeq" id="WP_185445225.1">
    <property type="nucleotide sequence ID" value="NZ_CP043661.1"/>
</dbReference>
<keyword evidence="3" id="KW-1185">Reference proteome</keyword>
<reference evidence="2 3" key="2">
    <citation type="journal article" date="2020" name="Microbiol. Resour. Announc.">
        <title>Antarctic desert soil bacteria exhibit high novel natural product potential, evaluated through long-read genome sequencing and comparative genomics.</title>
        <authorList>
            <person name="Benaud N."/>
            <person name="Edwards R.J."/>
            <person name="Amos T.G."/>
            <person name="D'Agostino P.M."/>
            <person name="Gutierrez-Chavez C."/>
            <person name="Montgomery K."/>
            <person name="Nicetic I."/>
            <person name="Ferrari B.C."/>
        </authorList>
    </citation>
    <scope>NUCLEOTIDE SEQUENCE [LARGE SCALE GENOMIC DNA]</scope>
    <source>
        <strain evidence="2 3">SPB151</strain>
    </source>
</reference>
<dbReference type="SUPFAM" id="SSF55729">
    <property type="entry name" value="Acyl-CoA N-acyltransferases (Nat)"/>
    <property type="match status" value="1"/>
</dbReference>